<dbReference type="InterPro" id="IPR036890">
    <property type="entry name" value="HATPase_C_sf"/>
</dbReference>
<evidence type="ECO:0000313" key="3">
    <source>
        <dbReference type="EMBL" id="KAJ3042746.1"/>
    </source>
</evidence>
<reference evidence="3" key="1">
    <citation type="submission" date="2020-05" db="EMBL/GenBank/DDBJ databases">
        <title>Phylogenomic resolution of chytrid fungi.</title>
        <authorList>
            <person name="Stajich J.E."/>
            <person name="Amses K."/>
            <person name="Simmons R."/>
            <person name="Seto K."/>
            <person name="Myers J."/>
            <person name="Bonds A."/>
            <person name="Quandt C.A."/>
            <person name="Barry K."/>
            <person name="Liu P."/>
            <person name="Grigoriev I."/>
            <person name="Longcore J.E."/>
            <person name="James T.Y."/>
        </authorList>
    </citation>
    <scope>NUCLEOTIDE SEQUENCE</scope>
    <source>
        <strain evidence="3">JEL0318</strain>
    </source>
</reference>
<dbReference type="GO" id="GO:0005759">
    <property type="term" value="C:mitochondrial matrix"/>
    <property type="evidence" value="ECO:0007669"/>
    <property type="project" value="UniProtKB-SubCell"/>
</dbReference>
<dbReference type="SUPFAM" id="SSF55874">
    <property type="entry name" value="ATPase domain of HSP90 chaperone/DNA topoisomerase II/histidine kinase"/>
    <property type="match status" value="1"/>
</dbReference>
<dbReference type="Gene3D" id="3.30.565.10">
    <property type="entry name" value="Histidine kinase-like ATPase, C-terminal domain"/>
    <property type="match status" value="1"/>
</dbReference>
<dbReference type="GO" id="GO:0005524">
    <property type="term" value="F:ATP binding"/>
    <property type="evidence" value="ECO:0007669"/>
    <property type="project" value="UniProtKB-UniRule"/>
</dbReference>
<comment type="similarity">
    <text evidence="1">Belongs to the PDK/BCKDK protein kinase family.</text>
</comment>
<keyword evidence="1" id="KW-0808">Transferase</keyword>
<dbReference type="EC" id="2.7.11.-" evidence="1"/>
<evidence type="ECO:0000259" key="2">
    <source>
        <dbReference type="PROSITE" id="PS50109"/>
    </source>
</evidence>
<feature type="domain" description="Histidine kinase" evidence="2">
    <location>
        <begin position="68"/>
        <end position="193"/>
    </location>
</feature>
<dbReference type="GO" id="GO:0010906">
    <property type="term" value="P:regulation of glucose metabolic process"/>
    <property type="evidence" value="ECO:0007669"/>
    <property type="project" value="TreeGrafter"/>
</dbReference>
<dbReference type="InterPro" id="IPR005467">
    <property type="entry name" value="His_kinase_dom"/>
</dbReference>
<dbReference type="AlphaFoldDB" id="A0AAD5S3X2"/>
<feature type="non-terminal residue" evidence="3">
    <location>
        <position position="209"/>
    </location>
</feature>
<keyword evidence="1" id="KW-0067">ATP-binding</keyword>
<comment type="caution">
    <text evidence="3">The sequence shown here is derived from an EMBL/GenBank/DDBJ whole genome shotgun (WGS) entry which is preliminary data.</text>
</comment>
<proteinExistence type="inferred from homology"/>
<dbReference type="PANTHER" id="PTHR11947">
    <property type="entry name" value="PYRUVATE DEHYDROGENASE KINASE"/>
    <property type="match status" value="1"/>
</dbReference>
<dbReference type="InterPro" id="IPR039028">
    <property type="entry name" value="BCKD/PDK"/>
</dbReference>
<keyword evidence="1" id="KW-0547">Nucleotide-binding</keyword>
<evidence type="ECO:0000256" key="1">
    <source>
        <dbReference type="RuleBase" id="RU366032"/>
    </source>
</evidence>
<name>A0AAD5S3X2_9FUNG</name>
<evidence type="ECO:0000313" key="4">
    <source>
        <dbReference type="Proteomes" id="UP001212841"/>
    </source>
</evidence>
<dbReference type="Pfam" id="PF02518">
    <property type="entry name" value="HATPase_c"/>
    <property type="match status" value="1"/>
</dbReference>
<organism evidence="3 4">
    <name type="scientific">Rhizophlyctis rosea</name>
    <dbReference type="NCBI Taxonomy" id="64517"/>
    <lineage>
        <taxon>Eukaryota</taxon>
        <taxon>Fungi</taxon>
        <taxon>Fungi incertae sedis</taxon>
        <taxon>Chytridiomycota</taxon>
        <taxon>Chytridiomycota incertae sedis</taxon>
        <taxon>Chytridiomycetes</taxon>
        <taxon>Rhizophlyctidales</taxon>
        <taxon>Rhizophlyctidaceae</taxon>
        <taxon>Rhizophlyctis</taxon>
    </lineage>
</organism>
<keyword evidence="1" id="KW-0418">Kinase</keyword>
<dbReference type="PROSITE" id="PS50109">
    <property type="entry name" value="HIS_KIN"/>
    <property type="match status" value="1"/>
</dbReference>
<dbReference type="EMBL" id="JADGJD010001399">
    <property type="protein sequence ID" value="KAJ3042746.1"/>
    <property type="molecule type" value="Genomic_DNA"/>
</dbReference>
<keyword evidence="1" id="KW-0496">Mitochondrion</keyword>
<accession>A0AAD5S3X2</accession>
<dbReference type="Proteomes" id="UP001212841">
    <property type="component" value="Unassembled WGS sequence"/>
</dbReference>
<gene>
    <name evidence="3" type="ORF">HK097_001915</name>
</gene>
<comment type="subcellular location">
    <subcellularLocation>
        <location evidence="1">Mitochondrion matrix</location>
    </subcellularLocation>
</comment>
<dbReference type="GO" id="GO:0004740">
    <property type="term" value="F:pyruvate dehydrogenase (acetyl-transferring) kinase activity"/>
    <property type="evidence" value="ECO:0007669"/>
    <property type="project" value="TreeGrafter"/>
</dbReference>
<sequence length="209" mass="22641">IAEHHLSLHTSYSNDYIGVVNTRLSPASLITSVASYAQELCEVNYGSAPDFTLTGNIDAHVAYIGVHLEYIFMELLKNAMRATVEFSQVSGRMDHPGIEVTVSKGQDDVVIRIRDQGGGISKQDMPRIWDYSWSTVPKYESSDGIFATQVRMSMQAGVGGPMAGLGFGLPMSRIYAGYFGGSLEIHSVHGHGVGSRAVEGRKGEAVKEL</sequence>
<keyword evidence="4" id="KW-1185">Reference proteome</keyword>
<dbReference type="InterPro" id="IPR003594">
    <property type="entry name" value="HATPase_dom"/>
</dbReference>
<protein>
    <recommendedName>
        <fullName evidence="1">Protein-serine/threonine kinase</fullName>
        <ecNumber evidence="1">2.7.11.-</ecNumber>
    </recommendedName>
</protein>
<dbReference type="PANTHER" id="PTHR11947:SF20">
    <property type="entry name" value="[3-METHYL-2-OXOBUTANOATE DEHYDROGENASE [LIPOAMIDE]] KINASE, MITOCHONDRIAL"/>
    <property type="match status" value="1"/>
</dbReference>
<dbReference type="SMART" id="SM00387">
    <property type="entry name" value="HATPase_c"/>
    <property type="match status" value="1"/>
</dbReference>